<evidence type="ECO:0000256" key="8">
    <source>
        <dbReference type="ARBA" id="ARBA00023170"/>
    </source>
</evidence>
<keyword evidence="7" id="KW-1015">Disulfide bond</keyword>
<accession>A0A8C3RWQ4</accession>
<comment type="subcellular location">
    <subcellularLocation>
        <location evidence="1">Cell membrane</location>
        <topology evidence="1">Multi-pass membrane protein</topology>
    </subcellularLocation>
</comment>
<keyword evidence="4 12" id="KW-1133">Transmembrane helix</keyword>
<dbReference type="PRINTS" id="PR01830">
    <property type="entry name" value="TRACEAMINER"/>
</dbReference>
<feature type="transmembrane region" description="Helical" evidence="12">
    <location>
        <begin position="26"/>
        <end position="50"/>
    </location>
</feature>
<evidence type="ECO:0000256" key="1">
    <source>
        <dbReference type="ARBA" id="ARBA00004651"/>
    </source>
</evidence>
<organism evidence="14 15">
    <name type="scientific">Chelydra serpentina</name>
    <name type="common">Snapping turtle</name>
    <name type="synonym">Testudo serpentina</name>
    <dbReference type="NCBI Taxonomy" id="8475"/>
    <lineage>
        <taxon>Eukaryota</taxon>
        <taxon>Metazoa</taxon>
        <taxon>Chordata</taxon>
        <taxon>Craniata</taxon>
        <taxon>Vertebrata</taxon>
        <taxon>Euteleostomi</taxon>
        <taxon>Archelosauria</taxon>
        <taxon>Testudinata</taxon>
        <taxon>Testudines</taxon>
        <taxon>Cryptodira</taxon>
        <taxon>Durocryptodira</taxon>
        <taxon>Americhelydia</taxon>
        <taxon>Chelydroidea</taxon>
        <taxon>Chelydridae</taxon>
        <taxon>Chelydra</taxon>
    </lineage>
</organism>
<comment type="similarity">
    <text evidence="11">Belongs to the G-protein coupled receptor 1 family.</text>
</comment>
<feature type="transmembrane region" description="Helical" evidence="12">
    <location>
        <begin position="284"/>
        <end position="306"/>
    </location>
</feature>
<dbReference type="Pfam" id="PF00001">
    <property type="entry name" value="7tm_1"/>
    <property type="match status" value="1"/>
</dbReference>
<dbReference type="PRINTS" id="PR00237">
    <property type="entry name" value="GPCRRHODOPSN"/>
</dbReference>
<dbReference type="InterPro" id="IPR000276">
    <property type="entry name" value="GPCR_Rhodpsn"/>
</dbReference>
<dbReference type="PANTHER" id="PTHR24249">
    <property type="entry name" value="HISTAMINE RECEPTOR-RELATED G-PROTEIN COUPLED RECEPTOR"/>
    <property type="match status" value="1"/>
</dbReference>
<keyword evidence="9" id="KW-0325">Glycoprotein</keyword>
<evidence type="ECO:0000256" key="5">
    <source>
        <dbReference type="ARBA" id="ARBA00023040"/>
    </source>
</evidence>
<reference evidence="14" key="1">
    <citation type="submission" date="2025-08" db="UniProtKB">
        <authorList>
            <consortium name="Ensembl"/>
        </authorList>
    </citation>
    <scope>IDENTIFICATION</scope>
</reference>
<dbReference type="Gene3D" id="1.20.1070.10">
    <property type="entry name" value="Rhodopsin 7-helix transmembrane proteins"/>
    <property type="match status" value="1"/>
</dbReference>
<evidence type="ECO:0000256" key="12">
    <source>
        <dbReference type="SAM" id="Phobius"/>
    </source>
</evidence>
<proteinExistence type="inferred from homology"/>
<evidence type="ECO:0000313" key="15">
    <source>
        <dbReference type="Proteomes" id="UP000694403"/>
    </source>
</evidence>
<dbReference type="GO" id="GO:0001594">
    <property type="term" value="F:trace-amine receptor activity"/>
    <property type="evidence" value="ECO:0007669"/>
    <property type="project" value="InterPro"/>
</dbReference>
<keyword evidence="8 11" id="KW-0675">Receptor</keyword>
<evidence type="ECO:0000256" key="10">
    <source>
        <dbReference type="ARBA" id="ARBA00023224"/>
    </source>
</evidence>
<feature type="transmembrane region" description="Helical" evidence="12">
    <location>
        <begin position="173"/>
        <end position="191"/>
    </location>
</feature>
<evidence type="ECO:0000256" key="11">
    <source>
        <dbReference type="RuleBase" id="RU000688"/>
    </source>
</evidence>
<dbReference type="Ensembl" id="ENSCSRT00000005248.1">
    <property type="protein sequence ID" value="ENSCSRP00000005087.1"/>
    <property type="gene ID" value="ENSCSRG00000003832.1"/>
</dbReference>
<evidence type="ECO:0000313" key="14">
    <source>
        <dbReference type="Ensembl" id="ENSCSRP00000005087.1"/>
    </source>
</evidence>
<feature type="transmembrane region" description="Helical" evidence="12">
    <location>
        <begin position="197"/>
        <end position="217"/>
    </location>
</feature>
<evidence type="ECO:0000256" key="9">
    <source>
        <dbReference type="ARBA" id="ARBA00023180"/>
    </source>
</evidence>
<dbReference type="PROSITE" id="PS50262">
    <property type="entry name" value="G_PROTEIN_RECEP_F1_2"/>
    <property type="match status" value="1"/>
</dbReference>
<evidence type="ECO:0000259" key="13">
    <source>
        <dbReference type="PROSITE" id="PS50262"/>
    </source>
</evidence>
<feature type="transmembrane region" description="Helical" evidence="12">
    <location>
        <begin position="96"/>
        <end position="121"/>
    </location>
</feature>
<keyword evidence="5 11" id="KW-0297">G-protein coupled receptor</keyword>
<dbReference type="InterPro" id="IPR009132">
    <property type="entry name" value="TAAR_fam"/>
</dbReference>
<feature type="domain" description="G-protein coupled receptors family 1 profile" evidence="13">
    <location>
        <begin position="42"/>
        <end position="303"/>
    </location>
</feature>
<dbReference type="SUPFAM" id="SSF81321">
    <property type="entry name" value="Family A G protein-coupled receptor-like"/>
    <property type="match status" value="1"/>
</dbReference>
<evidence type="ECO:0000256" key="7">
    <source>
        <dbReference type="ARBA" id="ARBA00023157"/>
    </source>
</evidence>
<keyword evidence="2" id="KW-1003">Cell membrane</keyword>
<evidence type="ECO:0000256" key="6">
    <source>
        <dbReference type="ARBA" id="ARBA00023136"/>
    </source>
</evidence>
<evidence type="ECO:0000256" key="4">
    <source>
        <dbReference type="ARBA" id="ARBA00022989"/>
    </source>
</evidence>
<dbReference type="InterPro" id="IPR050569">
    <property type="entry name" value="TAAR"/>
</dbReference>
<dbReference type="Proteomes" id="UP000694403">
    <property type="component" value="Unplaced"/>
</dbReference>
<keyword evidence="3 11" id="KW-0812">Transmembrane</keyword>
<reference evidence="14" key="2">
    <citation type="submission" date="2025-09" db="UniProtKB">
        <authorList>
            <consortium name="Ensembl"/>
        </authorList>
    </citation>
    <scope>IDENTIFICATION</scope>
</reference>
<sequence>NRNLQYCFENMNESCYKTPLSSGLRVTLYIVLGLLTILTVGGNLMVIISVAYFKQLHSPTNFLIASLACADFGLGLTVLPFSTVRFVETCWYFGEIFCRFHCCLDVSFCLASIFHLCFISVDRYVAVHNPLIYPVKFTVPVSGMFIAVAWTFSLVFSFFIVFTGANDKGIQELVNALSCVGSCQIILNKTWGVVSSLLYFIPFSATIALYSKIFAVAKRQARMIEIMNNKTQLSDNFNDRVGRRERKAAKILGTAVIAFLVFWSPYFITVIIDAFLNFITPPLVFHIVAWFAYSNSAINPLIYSLFYPWFRKAMKVIVSCKILRLDCSTMSLFSE</sequence>
<dbReference type="FunFam" id="1.20.1070.10:FF:000030">
    <property type="entry name" value="trace amine-associated receptor 1"/>
    <property type="match status" value="1"/>
</dbReference>
<evidence type="ECO:0000256" key="2">
    <source>
        <dbReference type="ARBA" id="ARBA00022475"/>
    </source>
</evidence>
<evidence type="ECO:0000256" key="3">
    <source>
        <dbReference type="ARBA" id="ARBA00022692"/>
    </source>
</evidence>
<dbReference type="PANTHER" id="PTHR24249:SF79">
    <property type="entry name" value="TRACE AMINE-ASSOCIATED RECEPTOR 9"/>
    <property type="match status" value="1"/>
</dbReference>
<dbReference type="AlphaFoldDB" id="A0A8C3RWQ4"/>
<feature type="transmembrane region" description="Helical" evidence="12">
    <location>
        <begin position="141"/>
        <end position="161"/>
    </location>
</feature>
<feature type="transmembrane region" description="Helical" evidence="12">
    <location>
        <begin position="62"/>
        <end position="84"/>
    </location>
</feature>
<dbReference type="GO" id="GO:0005886">
    <property type="term" value="C:plasma membrane"/>
    <property type="evidence" value="ECO:0007669"/>
    <property type="project" value="UniProtKB-SubCell"/>
</dbReference>
<feature type="transmembrane region" description="Helical" evidence="12">
    <location>
        <begin position="251"/>
        <end position="272"/>
    </location>
</feature>
<name>A0A8C3RWQ4_CHESE</name>
<keyword evidence="15" id="KW-1185">Reference proteome</keyword>
<dbReference type="PROSITE" id="PS00237">
    <property type="entry name" value="G_PROTEIN_RECEP_F1_1"/>
    <property type="match status" value="1"/>
</dbReference>
<keyword evidence="6 12" id="KW-0472">Membrane</keyword>
<dbReference type="InterPro" id="IPR017452">
    <property type="entry name" value="GPCR_Rhodpsn_7TM"/>
</dbReference>
<protein>
    <recommendedName>
        <fullName evidence="13">G-protein coupled receptors family 1 profile domain-containing protein</fullName>
    </recommendedName>
</protein>
<keyword evidence="10 11" id="KW-0807">Transducer</keyword>